<comment type="caution">
    <text evidence="2">The sequence shown here is derived from an EMBL/GenBank/DDBJ whole genome shotgun (WGS) entry which is preliminary data.</text>
</comment>
<evidence type="ECO:0000313" key="3">
    <source>
        <dbReference type="Proteomes" id="UP000248745"/>
    </source>
</evidence>
<dbReference type="OrthoDB" id="9795306at2"/>
<reference evidence="2 3" key="1">
    <citation type="submission" date="2018-06" db="EMBL/GenBank/DDBJ databases">
        <title>Mucibacter soli gen. nov., sp. nov., a new member of the family Chitinophagaceae producing mucin.</title>
        <authorList>
            <person name="Kim M.-K."/>
            <person name="Park S."/>
            <person name="Kim T.-S."/>
            <person name="Joung Y."/>
            <person name="Han J.-H."/>
            <person name="Kim S.B."/>
        </authorList>
    </citation>
    <scope>NUCLEOTIDE SEQUENCE [LARGE SCALE GENOMIC DNA]</scope>
    <source>
        <strain evidence="2 3">R1-15</strain>
    </source>
</reference>
<organism evidence="2 3">
    <name type="scientific">Taibaiella soli</name>
    <dbReference type="NCBI Taxonomy" id="1649169"/>
    <lineage>
        <taxon>Bacteria</taxon>
        <taxon>Pseudomonadati</taxon>
        <taxon>Bacteroidota</taxon>
        <taxon>Chitinophagia</taxon>
        <taxon>Chitinophagales</taxon>
        <taxon>Chitinophagaceae</taxon>
        <taxon>Taibaiella</taxon>
    </lineage>
</organism>
<dbReference type="InterPro" id="IPR028973">
    <property type="entry name" value="PhnB-like"/>
</dbReference>
<dbReference type="PANTHER" id="PTHR33990">
    <property type="entry name" value="PROTEIN YJDN-RELATED"/>
    <property type="match status" value="1"/>
</dbReference>
<gene>
    <name evidence="2" type="ORF">DN068_08640</name>
</gene>
<dbReference type="RefSeq" id="WP_110998512.1">
    <property type="nucleotide sequence ID" value="NZ_QKTW01000014.1"/>
</dbReference>
<keyword evidence="3" id="KW-1185">Reference proteome</keyword>
<dbReference type="EMBL" id="QKTW01000014">
    <property type="protein sequence ID" value="PZF73233.1"/>
    <property type="molecule type" value="Genomic_DNA"/>
</dbReference>
<dbReference type="Gene3D" id="3.10.180.10">
    <property type="entry name" value="2,3-Dihydroxybiphenyl 1,2-Dioxygenase, domain 1"/>
    <property type="match status" value="1"/>
</dbReference>
<evidence type="ECO:0000259" key="1">
    <source>
        <dbReference type="Pfam" id="PF06983"/>
    </source>
</evidence>
<dbReference type="AlphaFoldDB" id="A0A2W2BZF8"/>
<feature type="domain" description="PhnB-like" evidence="1">
    <location>
        <begin position="3"/>
        <end position="127"/>
    </location>
</feature>
<dbReference type="PANTHER" id="PTHR33990:SF1">
    <property type="entry name" value="PROTEIN YJDN"/>
    <property type="match status" value="1"/>
</dbReference>
<dbReference type="Proteomes" id="UP000248745">
    <property type="component" value="Unassembled WGS sequence"/>
</dbReference>
<proteinExistence type="predicted"/>
<dbReference type="SUPFAM" id="SSF54593">
    <property type="entry name" value="Glyoxalase/Bleomycin resistance protein/Dihydroxybiphenyl dioxygenase"/>
    <property type="match status" value="1"/>
</dbReference>
<sequence length="136" mass="15552">MNLVVYLFFNGNCEEAINFYKDTLKGEVLFMQRFVDSPMPCEDADKNKVMHATLKMENFMMMFSDSDSKHEITFGNNYSLSLDFKDAESLDSTFAALAAGGSTEMAPQDMFWGARFAMCTDKFGVKWMFNYDKPKA</sequence>
<evidence type="ECO:0000313" key="2">
    <source>
        <dbReference type="EMBL" id="PZF73233.1"/>
    </source>
</evidence>
<dbReference type="InterPro" id="IPR029068">
    <property type="entry name" value="Glyas_Bleomycin-R_OHBP_Dase"/>
</dbReference>
<dbReference type="CDD" id="cd06588">
    <property type="entry name" value="PhnB_like"/>
    <property type="match status" value="1"/>
</dbReference>
<protein>
    <submittedName>
        <fullName evidence="2">VOC family protein</fullName>
    </submittedName>
</protein>
<dbReference type="Pfam" id="PF06983">
    <property type="entry name" value="3-dmu-9_3-mt"/>
    <property type="match status" value="1"/>
</dbReference>
<name>A0A2W2BZF8_9BACT</name>
<accession>A0A2W2BZF8</accession>